<dbReference type="Proteomes" id="UP001200642">
    <property type="component" value="Unassembled WGS sequence"/>
</dbReference>
<feature type="domain" description="Histidine kinase" evidence="9">
    <location>
        <begin position="219"/>
        <end position="421"/>
    </location>
</feature>
<dbReference type="PANTHER" id="PTHR45436:SF5">
    <property type="entry name" value="SENSOR HISTIDINE KINASE TRCS"/>
    <property type="match status" value="1"/>
</dbReference>
<evidence type="ECO:0000256" key="4">
    <source>
        <dbReference type="ARBA" id="ARBA00022679"/>
    </source>
</evidence>
<dbReference type="Pfam" id="PF00512">
    <property type="entry name" value="HisKA"/>
    <property type="match status" value="1"/>
</dbReference>
<dbReference type="AlphaFoldDB" id="A0AAE3EUH8"/>
<dbReference type="Gene3D" id="3.30.565.10">
    <property type="entry name" value="Histidine kinase-like ATPase, C-terminal domain"/>
    <property type="match status" value="1"/>
</dbReference>
<keyword evidence="11" id="KW-1185">Reference proteome</keyword>
<dbReference type="EMBL" id="JAIRBC010000007">
    <property type="protein sequence ID" value="MCG2460374.1"/>
    <property type="molecule type" value="Genomic_DNA"/>
</dbReference>
<evidence type="ECO:0000256" key="6">
    <source>
        <dbReference type="ARBA" id="ARBA00022777"/>
    </source>
</evidence>
<reference evidence="10" key="1">
    <citation type="submission" date="2023-02" db="EMBL/GenBank/DDBJ databases">
        <title>Genome of Flavobacteriaceae gen. nov. sp. strain F89.</title>
        <authorList>
            <person name="Wang Y."/>
        </authorList>
    </citation>
    <scope>NUCLEOTIDE SEQUENCE</scope>
    <source>
        <strain evidence="10">F89</strain>
    </source>
</reference>
<dbReference type="SMART" id="SM00388">
    <property type="entry name" value="HisKA"/>
    <property type="match status" value="1"/>
</dbReference>
<sequence>MSELKNKIGLLRKASKTFLWISTVLMLAGTVALYFYTKKILQGEAEEELYSTEARIEDALASGRELFSLPPVMEIVREPSNGFEILKDTVIYDPSQDEMELFRELSTYRDINGQIYKITVRSLIVETEDILMAIVLSYVIILLLAFLFLYYFNSRANERLWMPFFHNLNQMKGFQVTSKTPLELKESNILEFSELSEQIRLWTDKVRADYENLKQFTEDVSHEIQTPLAIIQAKIENLINDEKLDQGQYEDLTSLQKDIQRLAQLNKRLTLLTKIDNQQFINAEHIHLVDCLEKSIDDFREISTIEIDFIKKDDIIANMDSYLANVLFSNLISNAIRHSPHGTGVHIVMKDGIFSISNHGHAPLKYPEKLFNRFYRESAGTKSTGLGLAIVKKICDMYGFGILYRFKDSIHIFEVDFRGTL</sequence>
<dbReference type="InterPro" id="IPR050428">
    <property type="entry name" value="TCS_sensor_his_kinase"/>
</dbReference>
<dbReference type="CDD" id="cd00075">
    <property type="entry name" value="HATPase"/>
    <property type="match status" value="1"/>
</dbReference>
<keyword evidence="4" id="KW-0808">Transferase</keyword>
<dbReference type="InterPro" id="IPR003594">
    <property type="entry name" value="HATPase_dom"/>
</dbReference>
<evidence type="ECO:0000256" key="3">
    <source>
        <dbReference type="ARBA" id="ARBA00022553"/>
    </source>
</evidence>
<dbReference type="InterPro" id="IPR005467">
    <property type="entry name" value="His_kinase_dom"/>
</dbReference>
<dbReference type="RefSeq" id="WP_317901519.1">
    <property type="nucleotide sequence ID" value="NZ_JAIRBC010000007.1"/>
</dbReference>
<dbReference type="GO" id="GO:0000155">
    <property type="term" value="F:phosphorelay sensor kinase activity"/>
    <property type="evidence" value="ECO:0007669"/>
    <property type="project" value="InterPro"/>
</dbReference>
<protein>
    <recommendedName>
        <fullName evidence="2">histidine kinase</fullName>
        <ecNumber evidence="2">2.7.13.3</ecNumber>
    </recommendedName>
</protein>
<keyword evidence="7 8" id="KW-1133">Transmembrane helix</keyword>
<name>A0AAE3EUH8_9FLAO</name>
<feature type="transmembrane region" description="Helical" evidence="8">
    <location>
        <begin position="130"/>
        <end position="152"/>
    </location>
</feature>
<dbReference type="Gene3D" id="1.10.287.130">
    <property type="match status" value="1"/>
</dbReference>
<dbReference type="EC" id="2.7.13.3" evidence="2"/>
<keyword evidence="3" id="KW-0597">Phosphoprotein</keyword>
<dbReference type="InterPro" id="IPR003661">
    <property type="entry name" value="HisK_dim/P_dom"/>
</dbReference>
<organism evidence="10 11">
    <name type="scientific">Cerina litoralis</name>
    <dbReference type="NCBI Taxonomy" id="2874477"/>
    <lineage>
        <taxon>Bacteria</taxon>
        <taxon>Pseudomonadati</taxon>
        <taxon>Bacteroidota</taxon>
        <taxon>Flavobacteriia</taxon>
        <taxon>Flavobacteriales</taxon>
        <taxon>Flavobacteriaceae</taxon>
        <taxon>Cerina</taxon>
    </lineage>
</organism>
<dbReference type="PROSITE" id="PS50109">
    <property type="entry name" value="HIS_KIN"/>
    <property type="match status" value="1"/>
</dbReference>
<dbReference type="SUPFAM" id="SSF55874">
    <property type="entry name" value="ATPase domain of HSP90 chaperone/DNA topoisomerase II/histidine kinase"/>
    <property type="match status" value="1"/>
</dbReference>
<dbReference type="SUPFAM" id="SSF47384">
    <property type="entry name" value="Homodimeric domain of signal transducing histidine kinase"/>
    <property type="match status" value="1"/>
</dbReference>
<dbReference type="CDD" id="cd00082">
    <property type="entry name" value="HisKA"/>
    <property type="match status" value="1"/>
</dbReference>
<keyword evidence="5 8" id="KW-0812">Transmembrane</keyword>
<feature type="transmembrane region" description="Helical" evidence="8">
    <location>
        <begin position="17"/>
        <end position="36"/>
    </location>
</feature>
<keyword evidence="6 10" id="KW-0418">Kinase</keyword>
<accession>A0AAE3EUH8</accession>
<dbReference type="InterPro" id="IPR036890">
    <property type="entry name" value="HATPase_C_sf"/>
</dbReference>
<evidence type="ECO:0000256" key="2">
    <source>
        <dbReference type="ARBA" id="ARBA00012438"/>
    </source>
</evidence>
<evidence type="ECO:0000259" key="9">
    <source>
        <dbReference type="PROSITE" id="PS50109"/>
    </source>
</evidence>
<comment type="caution">
    <text evidence="10">The sequence shown here is derived from an EMBL/GenBank/DDBJ whole genome shotgun (WGS) entry which is preliminary data.</text>
</comment>
<gene>
    <name evidence="10" type="ORF">K8352_06410</name>
</gene>
<dbReference type="Pfam" id="PF02518">
    <property type="entry name" value="HATPase_c"/>
    <property type="match status" value="1"/>
</dbReference>
<dbReference type="PANTHER" id="PTHR45436">
    <property type="entry name" value="SENSOR HISTIDINE KINASE YKOH"/>
    <property type="match status" value="1"/>
</dbReference>
<dbReference type="InterPro" id="IPR036097">
    <property type="entry name" value="HisK_dim/P_sf"/>
</dbReference>
<keyword evidence="8" id="KW-0472">Membrane</keyword>
<evidence type="ECO:0000313" key="10">
    <source>
        <dbReference type="EMBL" id="MCG2460374.1"/>
    </source>
</evidence>
<evidence type="ECO:0000256" key="8">
    <source>
        <dbReference type="SAM" id="Phobius"/>
    </source>
</evidence>
<evidence type="ECO:0000313" key="11">
    <source>
        <dbReference type="Proteomes" id="UP001200642"/>
    </source>
</evidence>
<proteinExistence type="predicted"/>
<evidence type="ECO:0000256" key="7">
    <source>
        <dbReference type="ARBA" id="ARBA00022989"/>
    </source>
</evidence>
<evidence type="ECO:0000256" key="1">
    <source>
        <dbReference type="ARBA" id="ARBA00000085"/>
    </source>
</evidence>
<comment type="catalytic activity">
    <reaction evidence="1">
        <text>ATP + protein L-histidine = ADP + protein N-phospho-L-histidine.</text>
        <dbReference type="EC" id="2.7.13.3"/>
    </reaction>
</comment>
<dbReference type="GO" id="GO:0005886">
    <property type="term" value="C:plasma membrane"/>
    <property type="evidence" value="ECO:0007669"/>
    <property type="project" value="TreeGrafter"/>
</dbReference>
<evidence type="ECO:0000256" key="5">
    <source>
        <dbReference type="ARBA" id="ARBA00022692"/>
    </source>
</evidence>
<dbReference type="SMART" id="SM00387">
    <property type="entry name" value="HATPase_c"/>
    <property type="match status" value="1"/>
</dbReference>